<evidence type="ECO:0000313" key="3">
    <source>
        <dbReference type="Proteomes" id="UP000239833"/>
    </source>
</evidence>
<evidence type="ECO:0000313" key="2">
    <source>
        <dbReference type="EMBL" id="QHZ52227.1"/>
    </source>
</evidence>
<gene>
    <name evidence="1" type="ORF">ERICIII_01952</name>
    <name evidence="2" type="ORF">ERICV_03113</name>
</gene>
<name>A0A2L1TMP0_9BACL</name>
<sequence>MNFTQLMNKGLFGFPAVHEGKKPDPLFLSAGLTSECVLA</sequence>
<evidence type="ECO:0000313" key="4">
    <source>
        <dbReference type="Proteomes" id="UP000464330"/>
    </source>
</evidence>
<evidence type="ECO:0000313" key="1">
    <source>
        <dbReference type="EMBL" id="AVF26123.1"/>
    </source>
</evidence>
<dbReference type="Proteomes" id="UP000239833">
    <property type="component" value="Chromosome"/>
</dbReference>
<organism evidence="1 3">
    <name type="scientific">Paenibacillus larvae subsp. larvae</name>
    <dbReference type="NCBI Taxonomy" id="147375"/>
    <lineage>
        <taxon>Bacteria</taxon>
        <taxon>Bacillati</taxon>
        <taxon>Bacillota</taxon>
        <taxon>Bacilli</taxon>
        <taxon>Bacillales</taxon>
        <taxon>Paenibacillaceae</taxon>
        <taxon>Paenibacillus</taxon>
    </lineage>
</organism>
<proteinExistence type="predicted"/>
<accession>A0A6C0QUV6</accession>
<reference evidence="1 4" key="2">
    <citation type="journal article" date="2020" name="Int. J. Med. Microbiol.">
        <title>Discovery of Paenibacillus larvae ERIC V: Phenotypic and genomic comparison to genotypes ERIC I-IV reveal different inventories of virulence factors which correlate with epidemiological prevalences of American Foulbrood.</title>
        <authorList>
            <person name="Beims H."/>
            <person name="Bunk B."/>
            <person name="Erler S."/>
            <person name="Mohr K.I."/>
            <person name="Sproer C."/>
            <person name="Pradella S."/>
            <person name="Gunther G."/>
            <person name="Rohde M."/>
            <person name="von der Ohe W."/>
            <person name="Steinert M."/>
        </authorList>
    </citation>
    <scope>NUCLEOTIDE SEQUENCE</scope>
    <source>
        <strain evidence="1">Eric_III</strain>
        <strain evidence="2">Eric_V</strain>
    </source>
</reference>
<protein>
    <submittedName>
        <fullName evidence="1">Uncharacterized protein</fullName>
    </submittedName>
</protein>
<dbReference type="Proteomes" id="UP000464330">
    <property type="component" value="Chromosome"/>
</dbReference>
<accession>A0A2L1TMP0</accession>
<dbReference type="AlphaFoldDB" id="A0A2L1TMP0"/>
<dbReference type="EMBL" id="CP019655">
    <property type="protein sequence ID" value="AVF26123.1"/>
    <property type="molecule type" value="Genomic_DNA"/>
</dbReference>
<dbReference type="EMBL" id="CP019717">
    <property type="protein sequence ID" value="QHZ52227.1"/>
    <property type="molecule type" value="Genomic_DNA"/>
</dbReference>
<accession>A0A8B6WU83</accession>
<reference evidence="3" key="1">
    <citation type="submission" date="2017-02" db="EMBL/GenBank/DDBJ databases">
        <title>Delineation of Paenibacillus larvae strains originating from foulbrood outbreaks.</title>
        <authorList>
            <person name="Beims H."/>
            <person name="Bunk B."/>
            <person name="Sproeer C."/>
            <person name="Mohr K.I."/>
            <person name="Pradella S."/>
            <person name="Guenther G."/>
            <person name="Rohde M."/>
            <person name="von der Ohe W."/>
            <person name="Steinert M."/>
        </authorList>
    </citation>
    <scope>NUCLEOTIDE SEQUENCE [LARGE SCALE GENOMIC DNA]</scope>
    <source>
        <strain evidence="3">Eric_III</strain>
    </source>
</reference>